<dbReference type="STRING" id="112903.SAMN04490178_10891"/>
<dbReference type="PANTHER" id="PTHR10819:SF3">
    <property type="entry name" value="PHOSPHOTRIESTERASE-RELATED PROTEIN"/>
    <property type="match status" value="1"/>
</dbReference>
<dbReference type="Gene3D" id="3.20.20.140">
    <property type="entry name" value="Metal-dependent hydrolases"/>
    <property type="match status" value="1"/>
</dbReference>
<dbReference type="PANTHER" id="PTHR10819">
    <property type="entry name" value="PHOSPHOTRIESTERASE-RELATED"/>
    <property type="match status" value="1"/>
</dbReference>
<proteinExistence type="inferred from homology"/>
<evidence type="ECO:0000256" key="2">
    <source>
        <dbReference type="ARBA" id="ARBA00022801"/>
    </source>
</evidence>
<dbReference type="AlphaFoldDB" id="A0A1H8UAD0"/>
<dbReference type="PIRSF" id="PIRSF016839">
    <property type="entry name" value="PhP"/>
    <property type="match status" value="1"/>
</dbReference>
<dbReference type="RefSeq" id="WP_177173517.1">
    <property type="nucleotide sequence ID" value="NZ_FODY01000008.1"/>
</dbReference>
<dbReference type="SUPFAM" id="SSF51556">
    <property type="entry name" value="Metallo-dependent hydrolases"/>
    <property type="match status" value="1"/>
</dbReference>
<dbReference type="Pfam" id="PF02126">
    <property type="entry name" value="PTE"/>
    <property type="match status" value="1"/>
</dbReference>
<comment type="cofactor">
    <cofactor evidence="4">
        <name>a divalent metal cation</name>
        <dbReference type="ChEBI" id="CHEBI:60240"/>
    </cofactor>
    <text evidence="4">Binds 2 divalent metal cations per subunit.</text>
</comment>
<evidence type="ECO:0000256" key="5">
    <source>
        <dbReference type="PROSITE-ProRule" id="PRU00679"/>
    </source>
</evidence>
<dbReference type="InterPro" id="IPR032466">
    <property type="entry name" value="Metal_Hydrolase"/>
</dbReference>
<evidence type="ECO:0000256" key="1">
    <source>
        <dbReference type="ARBA" id="ARBA00022723"/>
    </source>
</evidence>
<keyword evidence="7" id="KW-1185">Reference proteome</keyword>
<dbReference type="Proteomes" id="UP000198847">
    <property type="component" value="Unassembled WGS sequence"/>
</dbReference>
<reference evidence="6 7" key="1">
    <citation type="submission" date="2016-10" db="EMBL/GenBank/DDBJ databases">
        <authorList>
            <person name="de Groot N.N."/>
        </authorList>
    </citation>
    <scope>NUCLEOTIDE SEQUENCE [LARGE SCALE GENOMIC DNA]</scope>
    <source>
        <strain evidence="6 7">DSM 13305</strain>
    </source>
</reference>
<feature type="binding site" description="via carbamate group" evidence="4">
    <location>
        <position position="148"/>
    </location>
    <ligand>
        <name>Zn(2+)</name>
        <dbReference type="ChEBI" id="CHEBI:29105"/>
        <label>2</label>
    </ligand>
</feature>
<protein>
    <submittedName>
        <fullName evidence="6">Phosphotriesterase-related protein</fullName>
    </submittedName>
</protein>
<evidence type="ECO:0000313" key="7">
    <source>
        <dbReference type="Proteomes" id="UP000198847"/>
    </source>
</evidence>
<feature type="binding site" evidence="4">
    <location>
        <position position="24"/>
    </location>
    <ligand>
        <name>Zn(2+)</name>
        <dbReference type="ChEBI" id="CHEBI:29105"/>
        <label>1</label>
    </ligand>
</feature>
<gene>
    <name evidence="6" type="ORF">SAMN04490178_10891</name>
</gene>
<dbReference type="GO" id="GO:0016787">
    <property type="term" value="F:hydrolase activity"/>
    <property type="evidence" value="ECO:0007669"/>
    <property type="project" value="UniProtKB-KW"/>
</dbReference>
<evidence type="ECO:0000256" key="3">
    <source>
        <dbReference type="PIRSR" id="PIRSR601559-50"/>
    </source>
</evidence>
<dbReference type="GO" id="GO:0008270">
    <property type="term" value="F:zinc ion binding"/>
    <property type="evidence" value="ECO:0007669"/>
    <property type="project" value="InterPro"/>
</dbReference>
<feature type="modified residue" description="N6-carboxylysine" evidence="3 5">
    <location>
        <position position="148"/>
    </location>
</feature>
<feature type="binding site" evidence="4">
    <location>
        <position position="181"/>
    </location>
    <ligand>
        <name>Zn(2+)</name>
        <dbReference type="ChEBI" id="CHEBI:29105"/>
        <label>2</label>
    </ligand>
</feature>
<dbReference type="PROSITE" id="PS51347">
    <property type="entry name" value="PHOSPHOTRIESTERASE_2"/>
    <property type="match status" value="1"/>
</dbReference>
<feature type="binding site" description="via carbamate group" evidence="4">
    <location>
        <position position="148"/>
    </location>
    <ligand>
        <name>Zn(2+)</name>
        <dbReference type="ChEBI" id="CHEBI:29105"/>
        <label>1</label>
    </ligand>
</feature>
<evidence type="ECO:0000256" key="4">
    <source>
        <dbReference type="PIRSR" id="PIRSR601559-51"/>
    </source>
</evidence>
<feature type="binding site" evidence="4">
    <location>
        <position position="209"/>
    </location>
    <ligand>
        <name>Zn(2+)</name>
        <dbReference type="ChEBI" id="CHEBI:29105"/>
        <label>2</label>
    </ligand>
</feature>
<sequence>MKFVQTVLGKIPADVLGNTDAHEHLMRIGGGEVIHGGKDFLMDSYEAALNEVALFQQAGGKTVVEMTPCGSGRDIGSLIEISKASGVQVVATTGFHKSIFYDPTHFIYRYSVEEIARLLIEDLEDGIDLYDYAGPIVKRSEARAGVIKAAANYQVITAVEKKVLQAAGKASVATGYPVSLHTERGTMALEIIEILLTEGVRTDNIILGHIDRNPDLFYHEQLAAKGVYLIYDGPGRIKYYPDEVIATLIKNMVDRGWGSQLLIGADLGRRSYFKSYQGGPGMDYNLQIFWPRLRAAGVSEEIIQKIYAGNAAQAFANKQQEL</sequence>
<feature type="binding site" evidence="4">
    <location>
        <position position="266"/>
    </location>
    <ligand>
        <name>Zn(2+)</name>
        <dbReference type="ChEBI" id="CHEBI:29105"/>
        <label>1</label>
    </ligand>
</feature>
<name>A0A1H8UAD0_9FIRM</name>
<feature type="binding site" evidence="4">
    <location>
        <position position="22"/>
    </location>
    <ligand>
        <name>Zn(2+)</name>
        <dbReference type="ChEBI" id="CHEBI:29105"/>
        <label>1</label>
    </ligand>
</feature>
<keyword evidence="2" id="KW-0378">Hydrolase</keyword>
<accession>A0A1H8UAD0</accession>
<keyword evidence="1 4" id="KW-0479">Metal-binding</keyword>
<dbReference type="InterPro" id="IPR001559">
    <property type="entry name" value="Phosphotriesterase"/>
</dbReference>
<evidence type="ECO:0000313" key="6">
    <source>
        <dbReference type="EMBL" id="SEO99794.1"/>
    </source>
</evidence>
<organism evidence="6 7">
    <name type="scientific">Propionispora vibrioides</name>
    <dbReference type="NCBI Taxonomy" id="112903"/>
    <lineage>
        <taxon>Bacteria</taxon>
        <taxon>Bacillati</taxon>
        <taxon>Bacillota</taxon>
        <taxon>Negativicutes</taxon>
        <taxon>Selenomonadales</taxon>
        <taxon>Sporomusaceae</taxon>
        <taxon>Propionispora</taxon>
    </lineage>
</organism>
<comment type="similarity">
    <text evidence="5">Belongs to the metallo-dependent hydrolases superfamily. Phosphotriesterase family.</text>
</comment>
<dbReference type="EMBL" id="FODY01000008">
    <property type="protein sequence ID" value="SEO99794.1"/>
    <property type="molecule type" value="Genomic_DNA"/>
</dbReference>